<dbReference type="RefSeq" id="WP_269333813.1">
    <property type="nucleotide sequence ID" value="NZ_JAMZFT010000004.1"/>
</dbReference>
<dbReference type="Proteomes" id="UP001055804">
    <property type="component" value="Unassembled WGS sequence"/>
</dbReference>
<dbReference type="GO" id="GO:0003700">
    <property type="term" value="F:DNA-binding transcription factor activity"/>
    <property type="evidence" value="ECO:0007669"/>
    <property type="project" value="InterPro"/>
</dbReference>
<proteinExistence type="inferred from homology"/>
<dbReference type="InterPro" id="IPR036388">
    <property type="entry name" value="WH-like_DNA-bd_sf"/>
</dbReference>
<name>A0A9J6PCB1_9PROT</name>
<evidence type="ECO:0000259" key="5">
    <source>
        <dbReference type="PROSITE" id="PS50931"/>
    </source>
</evidence>
<dbReference type="Pfam" id="PF03466">
    <property type="entry name" value="LysR_substrate"/>
    <property type="match status" value="1"/>
</dbReference>
<keyword evidence="3" id="KW-0238">DNA-binding</keyword>
<accession>A0A9J6PCB1</accession>
<keyword evidence="2" id="KW-0805">Transcription regulation</keyword>
<evidence type="ECO:0000256" key="1">
    <source>
        <dbReference type="ARBA" id="ARBA00009437"/>
    </source>
</evidence>
<comment type="similarity">
    <text evidence="1">Belongs to the LysR transcriptional regulatory family.</text>
</comment>
<keyword evidence="4" id="KW-0804">Transcription</keyword>
<dbReference type="InterPro" id="IPR000847">
    <property type="entry name" value="LysR_HTH_N"/>
</dbReference>
<dbReference type="InterPro" id="IPR050950">
    <property type="entry name" value="HTH-type_LysR_regulators"/>
</dbReference>
<dbReference type="PANTHER" id="PTHR30419:SF8">
    <property type="entry name" value="NITROGEN ASSIMILATION TRANSCRIPTIONAL ACTIVATOR-RELATED"/>
    <property type="match status" value="1"/>
</dbReference>
<dbReference type="GO" id="GO:0005829">
    <property type="term" value="C:cytosol"/>
    <property type="evidence" value="ECO:0007669"/>
    <property type="project" value="TreeGrafter"/>
</dbReference>
<protein>
    <submittedName>
        <fullName evidence="6">LysR substrate-binding domain-containing protein</fullName>
    </submittedName>
</protein>
<evidence type="ECO:0000256" key="3">
    <source>
        <dbReference type="ARBA" id="ARBA00023125"/>
    </source>
</evidence>
<dbReference type="EMBL" id="JAMZFT010000004">
    <property type="protein sequence ID" value="MCP1337852.1"/>
    <property type="molecule type" value="Genomic_DNA"/>
</dbReference>
<dbReference type="GO" id="GO:0003677">
    <property type="term" value="F:DNA binding"/>
    <property type="evidence" value="ECO:0007669"/>
    <property type="project" value="UniProtKB-KW"/>
</dbReference>
<dbReference type="PROSITE" id="PS50931">
    <property type="entry name" value="HTH_LYSR"/>
    <property type="match status" value="1"/>
</dbReference>
<comment type="caution">
    <text evidence="6">The sequence shown here is derived from an EMBL/GenBank/DDBJ whole genome shotgun (WGS) entry which is preliminary data.</text>
</comment>
<keyword evidence="7" id="KW-1185">Reference proteome</keyword>
<evidence type="ECO:0000313" key="6">
    <source>
        <dbReference type="EMBL" id="MCP1337852.1"/>
    </source>
</evidence>
<dbReference type="FunFam" id="1.10.10.10:FF:000001">
    <property type="entry name" value="LysR family transcriptional regulator"/>
    <property type="match status" value="1"/>
</dbReference>
<dbReference type="AlphaFoldDB" id="A0A9J6PCB1"/>
<dbReference type="SUPFAM" id="SSF53850">
    <property type="entry name" value="Periplasmic binding protein-like II"/>
    <property type="match status" value="1"/>
</dbReference>
<evidence type="ECO:0000256" key="2">
    <source>
        <dbReference type="ARBA" id="ARBA00023015"/>
    </source>
</evidence>
<dbReference type="SUPFAM" id="SSF46785">
    <property type="entry name" value="Winged helix' DNA-binding domain"/>
    <property type="match status" value="1"/>
</dbReference>
<organism evidence="6 7">
    <name type="scientific">Futiania mangrovi</name>
    <dbReference type="NCBI Taxonomy" id="2959716"/>
    <lineage>
        <taxon>Bacteria</taxon>
        <taxon>Pseudomonadati</taxon>
        <taxon>Pseudomonadota</taxon>
        <taxon>Alphaproteobacteria</taxon>
        <taxon>Futianiales</taxon>
        <taxon>Futianiaceae</taxon>
        <taxon>Futiania</taxon>
    </lineage>
</organism>
<dbReference type="InterPro" id="IPR036390">
    <property type="entry name" value="WH_DNA-bd_sf"/>
</dbReference>
<dbReference type="Pfam" id="PF00126">
    <property type="entry name" value="HTH_1"/>
    <property type="match status" value="1"/>
</dbReference>
<dbReference type="CDD" id="cd08440">
    <property type="entry name" value="PBP2_LTTR_like_4"/>
    <property type="match status" value="1"/>
</dbReference>
<dbReference type="Gene3D" id="3.40.190.10">
    <property type="entry name" value="Periplasmic binding protein-like II"/>
    <property type="match status" value="2"/>
</dbReference>
<dbReference type="InterPro" id="IPR005119">
    <property type="entry name" value="LysR_subst-bd"/>
</dbReference>
<dbReference type="Gene3D" id="1.10.10.10">
    <property type="entry name" value="Winged helix-like DNA-binding domain superfamily/Winged helix DNA-binding domain"/>
    <property type="match status" value="1"/>
</dbReference>
<dbReference type="PANTHER" id="PTHR30419">
    <property type="entry name" value="HTH-TYPE TRANSCRIPTIONAL REGULATOR YBHD"/>
    <property type="match status" value="1"/>
</dbReference>
<gene>
    <name evidence="6" type="ORF">NJQ99_15630</name>
</gene>
<dbReference type="PRINTS" id="PR00039">
    <property type="entry name" value="HTHLYSR"/>
</dbReference>
<evidence type="ECO:0000313" key="7">
    <source>
        <dbReference type="Proteomes" id="UP001055804"/>
    </source>
</evidence>
<evidence type="ECO:0000256" key="4">
    <source>
        <dbReference type="ARBA" id="ARBA00023163"/>
    </source>
</evidence>
<sequence length="311" mass="33880">MAVTIAYLRAFVEVARCGNFTRAAEKLSVTQPSLSVAIRQLEEALNLKLFDRTTRRLSLTEEGAKFLPTVARLLEDFDTAVTNARAIAERKSGRVSLAVLPSIATMLIPRVVASFSEAFPGIKVHLRDDNTSGVWRRVGSGEVDFGIAGAFAGDPDLAFTPLFSDRFGAVFRKDHVLARRSGPLSWAEIADMRIIGLAADTGIQPLIGRLTRIPERVRAPGHEVSNIVTVLSLVEAGLGITAIPAFAAMLDRHPALMYRELTRPAVTRQIGLVTRRGRSLSPAAESFRTELARAVPSVLTRPEIFIDPTNE</sequence>
<reference evidence="6" key="1">
    <citation type="submission" date="2022-06" db="EMBL/GenBank/DDBJ databases">
        <title>Isolation and Genomics of Futiania mangrovii gen. nov., sp. nov., a Rare and Metabolically-versatile member in the Class Alphaproteobacteria.</title>
        <authorList>
            <person name="Liu L."/>
            <person name="Huang W.-C."/>
            <person name="Pan J."/>
            <person name="Li J."/>
            <person name="Huang Y."/>
            <person name="Du H."/>
            <person name="Liu Y."/>
            <person name="Li M."/>
        </authorList>
    </citation>
    <scope>NUCLEOTIDE SEQUENCE</scope>
    <source>
        <strain evidence="6">FT118</strain>
    </source>
</reference>
<feature type="domain" description="HTH lysR-type" evidence="5">
    <location>
        <begin position="3"/>
        <end position="60"/>
    </location>
</feature>